<proteinExistence type="predicted"/>
<dbReference type="STRING" id="1453999.AW06_002265"/>
<gene>
    <name evidence="1" type="ORF">AW06_002265</name>
</gene>
<reference evidence="1" key="1">
    <citation type="submission" date="2014-02" db="EMBL/GenBank/DDBJ databases">
        <title>Expanding our view of genomic diversity in Candidatus Accumulibacter clades.</title>
        <authorList>
            <person name="Skennerton C.T."/>
            <person name="Barr J.J."/>
            <person name="Slater F.R."/>
            <person name="Bond P.L."/>
            <person name="Tyson G.W."/>
        </authorList>
    </citation>
    <scope>NUCLEOTIDE SEQUENCE [LARGE SCALE GENOMIC DNA]</scope>
</reference>
<name>A0A080M5W8_9PROT</name>
<evidence type="ECO:0000313" key="1">
    <source>
        <dbReference type="EMBL" id="KFB76628.1"/>
    </source>
</evidence>
<sequence>MPIEPARGLLLLGNHKSKHLREFQDRKTTLVKEARSLTEHAASKNRELTGKEVSAFDALRTRNDASSVAIGREAALIADENG</sequence>
<protein>
    <submittedName>
        <fullName evidence="1">Uncharacterized protein</fullName>
    </submittedName>
</protein>
<keyword evidence="2" id="KW-1185">Reference proteome</keyword>
<dbReference type="AlphaFoldDB" id="A0A080M5W8"/>
<comment type="caution">
    <text evidence="1">The sequence shown here is derived from an EMBL/GenBank/DDBJ whole genome shotgun (WGS) entry which is preliminary data.</text>
</comment>
<dbReference type="EMBL" id="JDST02000049">
    <property type="protein sequence ID" value="KFB76628.1"/>
    <property type="molecule type" value="Genomic_DNA"/>
</dbReference>
<evidence type="ECO:0000313" key="2">
    <source>
        <dbReference type="Proteomes" id="UP000021315"/>
    </source>
</evidence>
<dbReference type="Proteomes" id="UP000021315">
    <property type="component" value="Unassembled WGS sequence"/>
</dbReference>
<accession>A0A080M5W8</accession>
<organism evidence="1 2">
    <name type="scientific">Candidatus Accumulibacter cognatus</name>
    <dbReference type="NCBI Taxonomy" id="2954383"/>
    <lineage>
        <taxon>Bacteria</taxon>
        <taxon>Pseudomonadati</taxon>
        <taxon>Pseudomonadota</taxon>
        <taxon>Betaproteobacteria</taxon>
        <taxon>Candidatus Accumulibacter</taxon>
    </lineage>
</organism>